<dbReference type="PANTHER" id="PTHR46401">
    <property type="entry name" value="GLYCOSYLTRANSFERASE WBBK-RELATED"/>
    <property type="match status" value="1"/>
</dbReference>
<dbReference type="PANTHER" id="PTHR46401:SF2">
    <property type="entry name" value="GLYCOSYLTRANSFERASE WBBK-RELATED"/>
    <property type="match status" value="1"/>
</dbReference>
<evidence type="ECO:0000313" key="5">
    <source>
        <dbReference type="Proteomes" id="UP000661077"/>
    </source>
</evidence>
<keyword evidence="5" id="KW-1185">Reference proteome</keyword>
<feature type="domain" description="Glycosyl transferase family 1" evidence="2">
    <location>
        <begin position="178"/>
        <end position="330"/>
    </location>
</feature>
<name>A0ABS1WYW3_9GAMM</name>
<keyword evidence="1" id="KW-0808">Transferase</keyword>
<feature type="domain" description="Glycosyltransferase subfamily 4-like N-terminal" evidence="3">
    <location>
        <begin position="86"/>
        <end position="165"/>
    </location>
</feature>
<evidence type="ECO:0000259" key="3">
    <source>
        <dbReference type="Pfam" id="PF13439"/>
    </source>
</evidence>
<reference evidence="4 5" key="1">
    <citation type="journal article" date="2021" name="Int. J. Syst. Evol. Microbiol.">
        <title>Steroidobacter gossypii sp. nov., isolated from soil of cotton cropping field.</title>
        <authorList>
            <person name="Huang R."/>
            <person name="Yang S."/>
            <person name="Zhen C."/>
            <person name="Liu W."/>
        </authorList>
    </citation>
    <scope>NUCLEOTIDE SEQUENCE [LARGE SCALE GENOMIC DNA]</scope>
    <source>
        <strain evidence="4 5">S1-65</strain>
    </source>
</reference>
<comment type="caution">
    <text evidence="4">The sequence shown here is derived from an EMBL/GenBank/DDBJ whole genome shotgun (WGS) entry which is preliminary data.</text>
</comment>
<gene>
    <name evidence="4" type="ORF">JM946_15650</name>
</gene>
<evidence type="ECO:0000313" key="4">
    <source>
        <dbReference type="EMBL" id="MBM0106169.1"/>
    </source>
</evidence>
<dbReference type="SUPFAM" id="SSF53756">
    <property type="entry name" value="UDP-Glycosyltransferase/glycogen phosphorylase"/>
    <property type="match status" value="1"/>
</dbReference>
<dbReference type="Pfam" id="PF13439">
    <property type="entry name" value="Glyco_transf_4"/>
    <property type="match status" value="1"/>
</dbReference>
<dbReference type="EMBL" id="JAEVLS010000003">
    <property type="protein sequence ID" value="MBM0106169.1"/>
    <property type="molecule type" value="Genomic_DNA"/>
</dbReference>
<accession>A0ABS1WYW3</accession>
<dbReference type="InterPro" id="IPR001296">
    <property type="entry name" value="Glyco_trans_1"/>
</dbReference>
<dbReference type="InterPro" id="IPR028098">
    <property type="entry name" value="Glyco_trans_4-like_N"/>
</dbReference>
<evidence type="ECO:0000256" key="1">
    <source>
        <dbReference type="ARBA" id="ARBA00022679"/>
    </source>
</evidence>
<protein>
    <submittedName>
        <fullName evidence="4">Glycosyltransferase family 4 protein</fullName>
    </submittedName>
</protein>
<dbReference type="Pfam" id="PF00534">
    <property type="entry name" value="Glycos_transf_1"/>
    <property type="match status" value="1"/>
</dbReference>
<dbReference type="RefSeq" id="WP_203168281.1">
    <property type="nucleotide sequence ID" value="NZ_JAEVLS010000003.1"/>
</dbReference>
<organism evidence="4 5">
    <name type="scientific">Steroidobacter gossypii</name>
    <dbReference type="NCBI Taxonomy" id="2805490"/>
    <lineage>
        <taxon>Bacteria</taxon>
        <taxon>Pseudomonadati</taxon>
        <taxon>Pseudomonadota</taxon>
        <taxon>Gammaproteobacteria</taxon>
        <taxon>Steroidobacterales</taxon>
        <taxon>Steroidobacteraceae</taxon>
        <taxon>Steroidobacter</taxon>
    </lineage>
</organism>
<proteinExistence type="predicted"/>
<dbReference type="Gene3D" id="3.40.50.2000">
    <property type="entry name" value="Glycogen Phosphorylase B"/>
    <property type="match status" value="2"/>
</dbReference>
<evidence type="ECO:0000259" key="2">
    <source>
        <dbReference type="Pfam" id="PF00534"/>
    </source>
</evidence>
<dbReference type="CDD" id="cd03809">
    <property type="entry name" value="GT4_MtfB-like"/>
    <property type="match status" value="1"/>
</dbReference>
<sequence length="359" mass="40051">MTVAIDARWMIGEFRGMGHYANALVESADRSIVKLLPGNFPESGPDTVRRGWGFFPYWEQSVLPGLCRQFNVTQLVCPYNTAPIHLPPGVRLVLVVHDLIYLESWRRVPRSTSIYQTLGRIYRRWNVPRVARSAHRLITVSEFSRKEICERFGLPRDRVQVIPNSLSDEWFIGAPLPASQRAEYLLTVSGEAPHKNLSTLLRAFAQLRSAAPDSALTLRIVGVKASQQAAFKSLAAHLNIASSVVFERFLEATALRELYQRARLFVFPSLIEGFGIPVLEAMASGTPVACSNSSSLPEVVDGTGWLFDPANAEQMSATLQLALGDESKLQAAALAGLQRAQRYRRSAVTNEIREFWRTL</sequence>
<dbReference type="Proteomes" id="UP000661077">
    <property type="component" value="Unassembled WGS sequence"/>
</dbReference>